<dbReference type="InterPro" id="IPR050349">
    <property type="entry name" value="WD_LIS1/nudF_dynein_reg"/>
</dbReference>
<feature type="domain" description="NACHT" evidence="5">
    <location>
        <begin position="845"/>
        <end position="996"/>
    </location>
</feature>
<dbReference type="Proteomes" id="UP000815677">
    <property type="component" value="Unassembled WGS sequence"/>
</dbReference>
<feature type="repeat" description="WD" evidence="3">
    <location>
        <begin position="1148"/>
        <end position="1189"/>
    </location>
</feature>
<evidence type="ECO:0000313" key="6">
    <source>
        <dbReference type="EMBL" id="GAT49246.1"/>
    </source>
</evidence>
<reference evidence="6" key="1">
    <citation type="submission" date="2014-09" db="EMBL/GenBank/DDBJ databases">
        <title>Genome sequence of the luminous mushroom Mycena chlorophos for searching fungal bioluminescence genes.</title>
        <authorList>
            <person name="Tanaka Y."/>
            <person name="Kasuga D."/>
            <person name="Oba Y."/>
            <person name="Hase S."/>
            <person name="Sato K."/>
            <person name="Oba Y."/>
            <person name="Sakakibara Y."/>
        </authorList>
    </citation>
    <scope>NUCLEOTIDE SEQUENCE</scope>
</reference>
<evidence type="ECO:0000256" key="4">
    <source>
        <dbReference type="SAM" id="MobiDB-lite"/>
    </source>
</evidence>
<dbReference type="InterPro" id="IPR019775">
    <property type="entry name" value="WD40_repeat_CS"/>
</dbReference>
<feature type="repeat" description="WD" evidence="3">
    <location>
        <begin position="1359"/>
        <end position="1400"/>
    </location>
</feature>
<dbReference type="SMART" id="SM00320">
    <property type="entry name" value="WD40"/>
    <property type="match status" value="9"/>
</dbReference>
<dbReference type="InterPro" id="IPR020472">
    <property type="entry name" value="WD40_PAC1"/>
</dbReference>
<dbReference type="PANTHER" id="PTHR44129">
    <property type="entry name" value="WD REPEAT-CONTAINING PROTEIN POP1"/>
    <property type="match status" value="1"/>
</dbReference>
<dbReference type="InterPro" id="IPR036322">
    <property type="entry name" value="WD40_repeat_dom_sf"/>
</dbReference>
<evidence type="ECO:0000256" key="3">
    <source>
        <dbReference type="PROSITE-ProRule" id="PRU00221"/>
    </source>
</evidence>
<feature type="repeat" description="WD" evidence="3">
    <location>
        <begin position="1231"/>
        <end position="1272"/>
    </location>
</feature>
<evidence type="ECO:0000256" key="1">
    <source>
        <dbReference type="ARBA" id="ARBA00022574"/>
    </source>
</evidence>
<keyword evidence="2" id="KW-0677">Repeat</keyword>
<feature type="region of interest" description="Disordered" evidence="4">
    <location>
        <begin position="495"/>
        <end position="517"/>
    </location>
</feature>
<sequence length="1492" mass="165747">MAMVVVHKHEFGPVTGGFASSYHQPPINPTVLVRTAHRGPAAGAFPLLPRTADAWPSPSTTNEERVRSLCVRRLLNCGPCSFMNVPTFFEYENRRQRDEPLRHRCRRKKYARIRVFMARDCRVLLVRRRSSSRTVRWLQSSAFLSRNRASLRRYTPHSLLGTSANHSQLPSFLRQAWPYYPNHTHHTLTGHRNEHTMRSVYIRRAWSCGFFVHLQESACAAHRLAFLAIPGRQRPAQNPRRVARAWRTARSSTAQASETSLLSSPISFRHSRVEIISPYPTYPRFLVSLPLLDIPACVPCPQARSRDHHILDCDFATQPCTAFGRYATPQQRFKHAFLESGQSRRPRMILRLHPSPFAACATRDLSESTLASVAPRRASPGALRARHSASLADAETRTLAVANSNAWCQWASAAFADRKRRVLSNACGRSMGGERRLRAGVFWLLSFSVHSSAPMRASFARADVDAPLLDACDAPGCGTHTMGICMSGSSRRQRCPQLQIRRPQHRPQPLSSSRLPKSISKSLAVHRDVFRLRRRFDVRGGEGQSSSAGKTSLYAHRPQSVRIGKRASVEPKHSPSRHTPFAPSRWRPGIVLDRESGTRCLRACGFETAIAMDTNTTTILKSLYIGEIRGGTGGDGGKAENHGGDGGRGEGPAFKITASEVTINHQIATCTTYNKLIEQAVHMIDNQKFIDTLLKPYAVRLQILRTALENCSSTKDGTGTPNIAPTLDHLNSALQQGYEKLQNIHDTRSFEKNCIGDEITRDLEEIFTQLQLATETFQLDVNLAIQRQGQRTAINTEITRLRGLNPLFKAYHKGQDRATCIKNTRKDILDKILLWSKDTSEGAPNIYWLSGPAGTGKSTIAATVCKLLAENQDASRLAASFFCSRQNEAKHQERVIPTLVYQLSLLLSSFCYAVFNNQLDCNELAPKYHIQDLLVKPWKESIANQHNLPPLLVVIDALDELEDSDGSKFLTELLQQVAKNHHHLRLLKILVTSRSDPAIVNAAQGIPREATYYLHEVPMSTAEQDIRTYLRESLQGLPPDQLEQIATQTNGLFIYASTIIRMIIPNEQHPPAMDIQRKHLDHLCTSWPGESQRPIKRPATTIDSLYETVLQEVYAVAFSPDGLHAISGSGDNSLCVWNLSTGKQEQKLDGHSDWVTSVAFSPDGLRPISGSNDKSVRIWNLSTGKEQKLDGHSEAVTSVAFSPDGLHIISGSHDKSVCIWNLSTGREEQKLDGHSDWVTSVAFSPDGLHAISGSHDNTIHIWNVSTGKQEQKLDGHSHWVSSVAFSPDGLHVISGSRDKSVRIWNSSTGKEEQKLDGHRGPVTSVAFSLNGLRAISGSYDESARIWNLSTCNLKEEQKLDGHRGWASSVAFSPDGLHAICGSWDNIVRIWNLSTGKQEQKLYGHSDWVTSVAFSPDGLHVISGSRDKSVRIWNPSTGKEEQKLDGHSGLVTSVAFSPNGLCATSGSRDGSVRIWKLSTGKEEQKLEGHRDSG</sequence>
<feature type="region of interest" description="Disordered" evidence="4">
    <location>
        <begin position="565"/>
        <end position="585"/>
    </location>
</feature>
<dbReference type="PROSITE" id="PS50294">
    <property type="entry name" value="WD_REPEATS_REGION"/>
    <property type="match status" value="9"/>
</dbReference>
<feature type="repeat" description="WD" evidence="3">
    <location>
        <begin position="1273"/>
        <end position="1314"/>
    </location>
</feature>
<accession>A0ABQ0LDX5</accession>
<organism evidence="6 7">
    <name type="scientific">Mycena chlorophos</name>
    <name type="common">Agaric fungus</name>
    <name type="synonym">Agaricus chlorophos</name>
    <dbReference type="NCBI Taxonomy" id="658473"/>
    <lineage>
        <taxon>Eukaryota</taxon>
        <taxon>Fungi</taxon>
        <taxon>Dikarya</taxon>
        <taxon>Basidiomycota</taxon>
        <taxon>Agaricomycotina</taxon>
        <taxon>Agaricomycetes</taxon>
        <taxon>Agaricomycetidae</taxon>
        <taxon>Agaricales</taxon>
        <taxon>Marasmiineae</taxon>
        <taxon>Mycenaceae</taxon>
        <taxon>Mycena</taxon>
    </lineage>
</organism>
<feature type="repeat" description="WD" evidence="3">
    <location>
        <begin position="1189"/>
        <end position="1230"/>
    </location>
</feature>
<protein>
    <recommendedName>
        <fullName evidence="5">NACHT domain-containing protein</fullName>
    </recommendedName>
</protein>
<dbReference type="PRINTS" id="PR00320">
    <property type="entry name" value="GPROTEINBRPT"/>
</dbReference>
<feature type="repeat" description="WD" evidence="3">
    <location>
        <begin position="1443"/>
        <end position="1484"/>
    </location>
</feature>
<keyword evidence="7" id="KW-1185">Reference proteome</keyword>
<dbReference type="InterPro" id="IPR027417">
    <property type="entry name" value="P-loop_NTPase"/>
</dbReference>
<dbReference type="InterPro" id="IPR056884">
    <property type="entry name" value="NPHP3-like_N"/>
</dbReference>
<dbReference type="EMBL" id="DF845401">
    <property type="protein sequence ID" value="GAT49246.1"/>
    <property type="molecule type" value="Genomic_DNA"/>
</dbReference>
<dbReference type="PROSITE" id="PS50082">
    <property type="entry name" value="WD_REPEATS_2"/>
    <property type="match status" value="9"/>
</dbReference>
<feature type="repeat" description="WD" evidence="3">
    <location>
        <begin position="1106"/>
        <end position="1147"/>
    </location>
</feature>
<evidence type="ECO:0000313" key="7">
    <source>
        <dbReference type="Proteomes" id="UP000815677"/>
    </source>
</evidence>
<gene>
    <name evidence="6" type="ORF">MCHLO_06572</name>
</gene>
<dbReference type="InterPro" id="IPR001680">
    <property type="entry name" value="WD40_rpt"/>
</dbReference>
<dbReference type="InterPro" id="IPR007111">
    <property type="entry name" value="NACHT_NTPase"/>
</dbReference>
<feature type="repeat" description="WD" evidence="3">
    <location>
        <begin position="1315"/>
        <end position="1350"/>
    </location>
</feature>
<dbReference type="PROSITE" id="PS50837">
    <property type="entry name" value="NACHT"/>
    <property type="match status" value="1"/>
</dbReference>
<dbReference type="CDD" id="cd00200">
    <property type="entry name" value="WD40"/>
    <property type="match status" value="1"/>
</dbReference>
<dbReference type="InterPro" id="IPR015943">
    <property type="entry name" value="WD40/YVTN_repeat-like_dom_sf"/>
</dbReference>
<proteinExistence type="predicted"/>
<dbReference type="SUPFAM" id="SSF50978">
    <property type="entry name" value="WD40 repeat-like"/>
    <property type="match status" value="1"/>
</dbReference>
<dbReference type="Pfam" id="PF24883">
    <property type="entry name" value="NPHP3_N"/>
    <property type="match status" value="1"/>
</dbReference>
<dbReference type="SUPFAM" id="SSF52540">
    <property type="entry name" value="P-loop containing nucleoside triphosphate hydrolases"/>
    <property type="match status" value="1"/>
</dbReference>
<dbReference type="Gene3D" id="2.130.10.10">
    <property type="entry name" value="YVTN repeat-like/Quinoprotein amine dehydrogenase"/>
    <property type="match status" value="4"/>
</dbReference>
<evidence type="ECO:0000256" key="2">
    <source>
        <dbReference type="ARBA" id="ARBA00022737"/>
    </source>
</evidence>
<keyword evidence="1 3" id="KW-0853">WD repeat</keyword>
<feature type="repeat" description="WD" evidence="3">
    <location>
        <begin position="1401"/>
        <end position="1442"/>
    </location>
</feature>
<dbReference type="Pfam" id="PF00400">
    <property type="entry name" value="WD40"/>
    <property type="match status" value="9"/>
</dbReference>
<dbReference type="SUPFAM" id="SSF69322">
    <property type="entry name" value="Tricorn protease domain 2"/>
    <property type="match status" value="1"/>
</dbReference>
<name>A0ABQ0LDX5_MYCCL</name>
<evidence type="ECO:0000259" key="5">
    <source>
        <dbReference type="PROSITE" id="PS50837"/>
    </source>
</evidence>
<dbReference type="PROSITE" id="PS00678">
    <property type="entry name" value="WD_REPEATS_1"/>
    <property type="match status" value="5"/>
</dbReference>
<dbReference type="Gene3D" id="3.40.50.300">
    <property type="entry name" value="P-loop containing nucleotide triphosphate hydrolases"/>
    <property type="match status" value="1"/>
</dbReference>